<dbReference type="Proteomes" id="UP000554482">
    <property type="component" value="Unassembled WGS sequence"/>
</dbReference>
<evidence type="ECO:0000313" key="2">
    <source>
        <dbReference type="EMBL" id="KAF5176485.1"/>
    </source>
</evidence>
<feature type="compositionally biased region" description="Basic and acidic residues" evidence="1">
    <location>
        <begin position="1"/>
        <end position="10"/>
    </location>
</feature>
<name>A0A7J6UWC0_THATH</name>
<dbReference type="EMBL" id="JABWDY010042678">
    <property type="protein sequence ID" value="KAF5176485.1"/>
    <property type="molecule type" value="Genomic_DNA"/>
</dbReference>
<keyword evidence="3" id="KW-1185">Reference proteome</keyword>
<protein>
    <submittedName>
        <fullName evidence="2">Uncharacterized protein</fullName>
    </submittedName>
</protein>
<proteinExistence type="predicted"/>
<sequence length="78" mass="7779">MHVHELRLADSSKSTPPRWEGGSGDDPPQGDAAGEGRGATGPPSTAHVAGNVAAHVAGDGAGGMELGIELARVLARGW</sequence>
<gene>
    <name evidence="2" type="ORF">FRX31_033925</name>
</gene>
<organism evidence="2 3">
    <name type="scientific">Thalictrum thalictroides</name>
    <name type="common">Rue-anemone</name>
    <name type="synonym">Anemone thalictroides</name>
    <dbReference type="NCBI Taxonomy" id="46969"/>
    <lineage>
        <taxon>Eukaryota</taxon>
        <taxon>Viridiplantae</taxon>
        <taxon>Streptophyta</taxon>
        <taxon>Embryophyta</taxon>
        <taxon>Tracheophyta</taxon>
        <taxon>Spermatophyta</taxon>
        <taxon>Magnoliopsida</taxon>
        <taxon>Ranunculales</taxon>
        <taxon>Ranunculaceae</taxon>
        <taxon>Thalictroideae</taxon>
        <taxon>Thalictrum</taxon>
    </lineage>
</organism>
<comment type="caution">
    <text evidence="2">The sequence shown here is derived from an EMBL/GenBank/DDBJ whole genome shotgun (WGS) entry which is preliminary data.</text>
</comment>
<feature type="region of interest" description="Disordered" evidence="1">
    <location>
        <begin position="1"/>
        <end position="47"/>
    </location>
</feature>
<evidence type="ECO:0000256" key="1">
    <source>
        <dbReference type="SAM" id="MobiDB-lite"/>
    </source>
</evidence>
<dbReference type="AlphaFoldDB" id="A0A7J6UWC0"/>
<reference evidence="2 3" key="1">
    <citation type="submission" date="2020-06" db="EMBL/GenBank/DDBJ databases">
        <title>Transcriptomic and genomic resources for Thalictrum thalictroides and T. hernandezii: Facilitating candidate gene discovery in an emerging model plant lineage.</title>
        <authorList>
            <person name="Arias T."/>
            <person name="Riano-Pachon D.M."/>
            <person name="Di Stilio V.S."/>
        </authorList>
    </citation>
    <scope>NUCLEOTIDE SEQUENCE [LARGE SCALE GENOMIC DNA]</scope>
    <source>
        <strain evidence="3">cv. WT478/WT964</strain>
        <tissue evidence="2">Leaves</tissue>
    </source>
</reference>
<accession>A0A7J6UWC0</accession>
<evidence type="ECO:0000313" key="3">
    <source>
        <dbReference type="Proteomes" id="UP000554482"/>
    </source>
</evidence>